<evidence type="ECO:0000256" key="3">
    <source>
        <dbReference type="ARBA" id="ARBA00017526"/>
    </source>
</evidence>
<dbReference type="PANTHER" id="PTHR13043:SF1">
    <property type="entry name" value="EXOCYST COMPLEX COMPONENT 2"/>
    <property type="match status" value="1"/>
</dbReference>
<proteinExistence type="inferred from homology"/>
<comment type="similarity">
    <text evidence="2 8">Belongs to the SEC5 family.</text>
</comment>
<evidence type="ECO:0000256" key="8">
    <source>
        <dbReference type="RuleBase" id="RU365069"/>
    </source>
</evidence>
<feature type="domain" description="Exocyst complex component EXOC2/Sec5 N-terminal" evidence="10">
    <location>
        <begin position="133"/>
        <end position="879"/>
    </location>
</feature>
<feature type="domain" description="IPT/TIG" evidence="9">
    <location>
        <begin position="8"/>
        <end position="90"/>
    </location>
</feature>
<dbReference type="Gene3D" id="2.60.40.10">
    <property type="entry name" value="Immunoglobulins"/>
    <property type="match status" value="1"/>
</dbReference>
<evidence type="ECO:0000256" key="2">
    <source>
        <dbReference type="ARBA" id="ARBA00010578"/>
    </source>
</evidence>
<comment type="function">
    <text evidence="1 8">Component of the exocyst complex involved in the docking of exocytic vesicles with fusion sites on the plasma membrane.</text>
</comment>
<dbReference type="InterPro" id="IPR014756">
    <property type="entry name" value="Ig_E-set"/>
</dbReference>
<dbReference type="Ensembl" id="ENSCCRT00015022840.1">
    <property type="protein sequence ID" value="ENSCCRP00015022032.1"/>
    <property type="gene ID" value="ENSCCRG00015007366.1"/>
</dbReference>
<dbReference type="InterPro" id="IPR039481">
    <property type="entry name" value="EXOC2/Sec5_N_dom"/>
</dbReference>
<evidence type="ECO:0000256" key="1">
    <source>
        <dbReference type="ARBA" id="ARBA00002660"/>
    </source>
</evidence>
<evidence type="ECO:0000256" key="5">
    <source>
        <dbReference type="ARBA" id="ARBA00022483"/>
    </source>
</evidence>
<dbReference type="InterPro" id="IPR002909">
    <property type="entry name" value="IPT_dom"/>
</dbReference>
<dbReference type="InterPro" id="IPR013783">
    <property type="entry name" value="Ig-like_fold"/>
</dbReference>
<evidence type="ECO:0000313" key="11">
    <source>
        <dbReference type="Ensembl" id="ENSCCRP00015022032.1"/>
    </source>
</evidence>
<protein>
    <recommendedName>
        <fullName evidence="3 8">Exocyst complex component 2</fullName>
    </recommendedName>
</protein>
<dbReference type="SUPFAM" id="SSF81296">
    <property type="entry name" value="E set domains"/>
    <property type="match status" value="1"/>
</dbReference>
<dbReference type="FunFam" id="2.60.40.10:FF:000196">
    <property type="entry name" value="Exocyst complex component 2"/>
    <property type="match status" value="1"/>
</dbReference>
<dbReference type="GO" id="GO:0006887">
    <property type="term" value="P:exocytosis"/>
    <property type="evidence" value="ECO:0007669"/>
    <property type="project" value="UniProtKB-KW"/>
</dbReference>
<keyword evidence="6 8" id="KW-0653">Protein transport</keyword>
<dbReference type="Pfam" id="PF15469">
    <property type="entry name" value="Sec5"/>
    <property type="match status" value="1"/>
</dbReference>
<evidence type="ECO:0000256" key="6">
    <source>
        <dbReference type="ARBA" id="ARBA00022927"/>
    </source>
</evidence>
<gene>
    <name evidence="11" type="primary">LOC109113751</name>
</gene>
<dbReference type="GO" id="GO:0007399">
    <property type="term" value="P:nervous system development"/>
    <property type="evidence" value="ECO:0007669"/>
    <property type="project" value="UniProtKB-ARBA"/>
</dbReference>
<comment type="subunit">
    <text evidence="7">The exocyst complex is composed of EXOC1, EXOC2, EXOC3, EXOC4, EXOC5, EXOC6, EXOC7 and EXOC8. Interacts with EXOC3L1. Interacts with GNEFR/DELGEF; this interaction occurs only in the presence of magnesium or manganese and is stimulated by dCTP or GTP. Interacts with RALA and RALB. Interacts with ARL13B; regulates ARL13B localization to the cilium membrane.</text>
</comment>
<evidence type="ECO:0000256" key="7">
    <source>
        <dbReference type="ARBA" id="ARBA00062534"/>
    </source>
</evidence>
<organism evidence="11 12">
    <name type="scientific">Cyprinus carpio</name>
    <name type="common">Common carp</name>
    <dbReference type="NCBI Taxonomy" id="7962"/>
    <lineage>
        <taxon>Eukaryota</taxon>
        <taxon>Metazoa</taxon>
        <taxon>Chordata</taxon>
        <taxon>Craniata</taxon>
        <taxon>Vertebrata</taxon>
        <taxon>Euteleostomi</taxon>
        <taxon>Actinopterygii</taxon>
        <taxon>Neopterygii</taxon>
        <taxon>Teleostei</taxon>
        <taxon>Ostariophysi</taxon>
        <taxon>Cypriniformes</taxon>
        <taxon>Cyprinidae</taxon>
        <taxon>Cyprininae</taxon>
        <taxon>Cyprinus</taxon>
    </lineage>
</organism>
<dbReference type="GO" id="GO:0000145">
    <property type="term" value="C:exocyst"/>
    <property type="evidence" value="ECO:0007669"/>
    <property type="project" value="UniProtKB-UniRule"/>
</dbReference>
<evidence type="ECO:0000256" key="4">
    <source>
        <dbReference type="ARBA" id="ARBA00022448"/>
    </source>
</evidence>
<evidence type="ECO:0000259" key="9">
    <source>
        <dbReference type="Pfam" id="PF01833"/>
    </source>
</evidence>
<dbReference type="AlphaFoldDB" id="A0A8C1TJR4"/>
<dbReference type="PANTHER" id="PTHR13043">
    <property type="entry name" value="EXOCYST COMPLEX COMPONENT SEC5"/>
    <property type="match status" value="1"/>
</dbReference>
<sequence length="889" mass="100381">MSPARQPPLVTGISPNEGAPWTKVTIRGENLGTGANDLIGLSICGHNCLLTAEWMSASKIVCRVGPAKDDKGEIIVTTKSGGHGTSTVSFKLLKPERIGILDQSAVWVDELNYYDMRTDRNKGISPLSLRPANPLGIEIDKGKVPLKDLENMFPSMSGDFTSENFSATWYLIENHSSTSFEQLRAAVGNLKKQASKKNEGSLAYVKGGLSTFFEAQDALAAIHQKLESDGTEKVEGSMTQRLENVLNRASETADTLFQEVLGRKDKADSTRNALNVLQRFKFLFNLPLNIERNIQKGDYDVVINDYEKAKSLFGNTEVPVFKKVYSEVETQIEALRKLLLDKLLETPSTLHDQKRYIRYLSDLHAPGDPAWQCIVAQHKWILQLMQNCKEDYIKEQKGIHTCRYLELDRSSALNRISLSAPVKRGGSFQTPKDDSRHYKSPQQVRFVEKLSDVVISQLPNFWKLWISYVNGSLFSETGEKSGQVEKLKKNARQRQNDFKGMIEEVTRRLVQLVRGALLPSSLTEQQLRQYGGWDTKTPLSGVWLTQVIHTVRLSHEALSALEIPNDLLQVIQDLLQDLRVHCLLTTLQHTEEDVKRLAEKEDWVVDNEGITSLPAQFEQCMVQMLQSLKEPMECKPGEINIFNLDVVQDKACEQCVSIMKVFIKCLEHLSTKEQHLLIILSNCQYLERHTFLNLAEHLEKNGFTTAEKIIRVSIEALRQLDEYLFETYIEKKSDPIVGSLEPGIYAGYFDWKDCLPPTGVRSYLKEALVSIISVHAEVFTVSKELVSRVISKITEAVAEEMSRLMQCVSSFSKNGALQARLEICVLQDAIEPYLTTESLTSFKQALEALPQLQSGADKKLLEELQNKFKSTMKLQLNCFKPASFQPVKR</sequence>
<dbReference type="CDD" id="cd00603">
    <property type="entry name" value="IPT_PCSR"/>
    <property type="match status" value="1"/>
</dbReference>
<dbReference type="GO" id="GO:0015031">
    <property type="term" value="P:protein transport"/>
    <property type="evidence" value="ECO:0007669"/>
    <property type="project" value="UniProtKB-KW"/>
</dbReference>
<comment type="subunit">
    <text evidence="8">Component of the exocyst complex.</text>
</comment>
<evidence type="ECO:0000313" key="12">
    <source>
        <dbReference type="Proteomes" id="UP000694700"/>
    </source>
</evidence>
<accession>A0A8C1TJR4</accession>
<dbReference type="Proteomes" id="UP000694700">
    <property type="component" value="Unplaced"/>
</dbReference>
<dbReference type="InterPro" id="IPR029175">
    <property type="entry name" value="EXOC2/Sec5"/>
</dbReference>
<dbReference type="GO" id="GO:0006893">
    <property type="term" value="P:Golgi to plasma membrane transport"/>
    <property type="evidence" value="ECO:0007669"/>
    <property type="project" value="UniProtKB-UniRule"/>
</dbReference>
<reference evidence="11" key="1">
    <citation type="submission" date="2025-08" db="UniProtKB">
        <authorList>
            <consortium name="Ensembl"/>
        </authorList>
    </citation>
    <scope>IDENTIFICATION</scope>
</reference>
<name>A0A8C1TJR4_CYPCA</name>
<dbReference type="Pfam" id="PF01833">
    <property type="entry name" value="TIG"/>
    <property type="match status" value="1"/>
</dbReference>
<evidence type="ECO:0000259" key="10">
    <source>
        <dbReference type="Pfam" id="PF15469"/>
    </source>
</evidence>
<keyword evidence="5 8" id="KW-0268">Exocytosis</keyword>
<keyword evidence="4 8" id="KW-0813">Transport</keyword>